<evidence type="ECO:0000259" key="2">
    <source>
        <dbReference type="Pfam" id="PF13472"/>
    </source>
</evidence>
<dbReference type="InterPro" id="IPR053140">
    <property type="entry name" value="GDSL_Rv0518-like"/>
</dbReference>
<name>A0A542TIV9_9ACTN</name>
<dbReference type="PANTHER" id="PTHR43784">
    <property type="entry name" value="GDSL-LIKE LIPASE/ACYLHYDROLASE, PUTATIVE (AFU_ORTHOLOGUE AFUA_2G00820)-RELATED"/>
    <property type="match status" value="1"/>
</dbReference>
<feature type="region of interest" description="Disordered" evidence="1">
    <location>
        <begin position="1"/>
        <end position="25"/>
    </location>
</feature>
<dbReference type="EMBL" id="VFNX01000002">
    <property type="protein sequence ID" value="TQK86771.1"/>
    <property type="molecule type" value="Genomic_DNA"/>
</dbReference>
<evidence type="ECO:0000313" key="3">
    <source>
        <dbReference type="EMBL" id="TQK86771.1"/>
    </source>
</evidence>
<dbReference type="Gene3D" id="3.40.50.1110">
    <property type="entry name" value="SGNH hydrolase"/>
    <property type="match status" value="1"/>
</dbReference>
<accession>A0A542TIV9</accession>
<dbReference type="InterPro" id="IPR036514">
    <property type="entry name" value="SGNH_hydro_sf"/>
</dbReference>
<keyword evidence="4" id="KW-1185">Reference proteome</keyword>
<dbReference type="InterPro" id="IPR013830">
    <property type="entry name" value="SGNH_hydro"/>
</dbReference>
<dbReference type="STRING" id="164348.BFF78_39220"/>
<proteinExistence type="predicted"/>
<organism evidence="3 4">
    <name type="scientific">Streptomyces puniciscabiei</name>
    <dbReference type="NCBI Taxonomy" id="164348"/>
    <lineage>
        <taxon>Bacteria</taxon>
        <taxon>Bacillati</taxon>
        <taxon>Actinomycetota</taxon>
        <taxon>Actinomycetes</taxon>
        <taxon>Kitasatosporales</taxon>
        <taxon>Streptomycetaceae</taxon>
        <taxon>Streptomyces</taxon>
    </lineage>
</organism>
<gene>
    <name evidence="3" type="ORF">FB563_6924</name>
</gene>
<comment type="caution">
    <text evidence="3">The sequence shown here is derived from an EMBL/GenBank/DDBJ whole genome shotgun (WGS) entry which is preliminary data.</text>
</comment>
<dbReference type="CDD" id="cd01830">
    <property type="entry name" value="XynE_like"/>
    <property type="match status" value="1"/>
</dbReference>
<protein>
    <submittedName>
        <fullName evidence="3">Lysophospholipase L1-like esterase</fullName>
    </submittedName>
</protein>
<evidence type="ECO:0000256" key="1">
    <source>
        <dbReference type="SAM" id="MobiDB-lite"/>
    </source>
</evidence>
<feature type="domain" description="SGNH hydrolase-type esterase" evidence="2">
    <location>
        <begin position="267"/>
        <end position="451"/>
    </location>
</feature>
<dbReference type="SUPFAM" id="SSF52266">
    <property type="entry name" value="SGNH hydrolase"/>
    <property type="match status" value="1"/>
</dbReference>
<dbReference type="PANTHER" id="PTHR43784:SF2">
    <property type="entry name" value="GDSL-LIKE LIPASE_ACYLHYDROLASE, PUTATIVE (AFU_ORTHOLOGUE AFUA_2G00820)-RELATED"/>
    <property type="match status" value="1"/>
</dbReference>
<dbReference type="Proteomes" id="UP000318103">
    <property type="component" value="Unassembled WGS sequence"/>
</dbReference>
<dbReference type="Pfam" id="PF13472">
    <property type="entry name" value="Lipase_GDSL_2"/>
    <property type="match status" value="1"/>
</dbReference>
<evidence type="ECO:0000313" key="4">
    <source>
        <dbReference type="Proteomes" id="UP000318103"/>
    </source>
</evidence>
<sequence length="465" mass="49311">MTRTGAARGGAWPTRAAGRRPPTEVRDRRVGATMTCVGYAGTSRTVLMPPRQVRRAPGPRARTGRFGRVRRVAAALLTAVVCQSAPARATALPASAEQASGVVTWAASADRMGETTGAEGYRLIVHTSVGGDDLRVRLSNAFGDRPLTVDSVYAGVRSEGAALRPGSNRPLTFGGARTVVVPEGAAAWSDPLPAPLRAGTDLVVSLHTPAAAGPATGHLLAMQTSYTGGGDHAAEESGTNWTRTTGSWWYLDAVSVQPSRSTGSVVALGDSLTDGWHSTADLNRRWPDYLARRLHTARTAVQGVADEGIAGNQVLADGTGQSALHRLDRDVLSLPGVRTVFLFEGVNDLKAHTGVSAQDLIWGYRKIAERVHAAGKCVVAATIAPFEGRPEWDPAAEAVRREVNRFLRTSGEFDAVTDFDRTLSSPHDSARLLPLLDGGDHLHPDDKGMRALADAVDFRSLDCTR</sequence>
<dbReference type="AlphaFoldDB" id="A0A542TIV9"/>
<reference evidence="3 4" key="1">
    <citation type="submission" date="2019-06" db="EMBL/GenBank/DDBJ databases">
        <title>Sequencing the genomes of 1000 actinobacteria strains.</title>
        <authorList>
            <person name="Klenk H.-P."/>
        </authorList>
    </citation>
    <scope>NUCLEOTIDE SEQUENCE [LARGE SCALE GENOMIC DNA]</scope>
    <source>
        <strain evidence="3 4">DSM 41929</strain>
    </source>
</reference>